<sequence>MYALVALVPFILLATVMSLSWWEDRILPAQADPTDASRAAPATPVGPHLTPDPTPLNGR</sequence>
<dbReference type="RefSeq" id="WP_249586819.1">
    <property type="nucleotide sequence ID" value="NZ_BAAAQL010000008.1"/>
</dbReference>
<reference evidence="2 3" key="1">
    <citation type="submission" date="2022-05" db="EMBL/GenBank/DDBJ databases">
        <authorList>
            <person name="Zhou X."/>
            <person name="Li K."/>
            <person name="Man Y."/>
        </authorList>
    </citation>
    <scope>NUCLEOTIDE SEQUENCE [LARGE SCALE GENOMIC DNA]</scope>
    <source>
        <strain evidence="2 3">MS405</strain>
    </source>
</reference>
<dbReference type="EMBL" id="CP097289">
    <property type="protein sequence ID" value="UQT55330.1"/>
    <property type="molecule type" value="Genomic_DNA"/>
</dbReference>
<dbReference type="Proteomes" id="UP000829992">
    <property type="component" value="Chromosome"/>
</dbReference>
<proteinExistence type="predicted"/>
<evidence type="ECO:0000313" key="3">
    <source>
        <dbReference type="Proteomes" id="UP000829992"/>
    </source>
</evidence>
<organism evidence="2 3">
    <name type="scientific">Streptomyces durmitorensis</name>
    <dbReference type="NCBI Taxonomy" id="319947"/>
    <lineage>
        <taxon>Bacteria</taxon>
        <taxon>Bacillati</taxon>
        <taxon>Actinomycetota</taxon>
        <taxon>Actinomycetes</taxon>
        <taxon>Kitasatosporales</taxon>
        <taxon>Streptomycetaceae</taxon>
        <taxon>Streptomyces</taxon>
    </lineage>
</organism>
<accession>A0ABY4PQD6</accession>
<evidence type="ECO:0000256" key="1">
    <source>
        <dbReference type="SAM" id="MobiDB-lite"/>
    </source>
</evidence>
<protein>
    <submittedName>
        <fullName evidence="2">Uncharacterized protein</fullName>
    </submittedName>
</protein>
<name>A0ABY4PQD6_9ACTN</name>
<gene>
    <name evidence="2" type="ORF">M4V62_09595</name>
</gene>
<keyword evidence="3" id="KW-1185">Reference proteome</keyword>
<evidence type="ECO:0000313" key="2">
    <source>
        <dbReference type="EMBL" id="UQT55330.1"/>
    </source>
</evidence>
<feature type="compositionally biased region" description="Pro residues" evidence="1">
    <location>
        <begin position="50"/>
        <end position="59"/>
    </location>
</feature>
<feature type="region of interest" description="Disordered" evidence="1">
    <location>
        <begin position="32"/>
        <end position="59"/>
    </location>
</feature>